<name>A0A2V3TWK2_9HYPH</name>
<accession>A0A2V3TWK2</accession>
<evidence type="ECO:0000313" key="5">
    <source>
        <dbReference type="Proteomes" id="UP000248021"/>
    </source>
</evidence>
<dbReference type="GO" id="GO:0003677">
    <property type="term" value="F:DNA binding"/>
    <property type="evidence" value="ECO:0007669"/>
    <property type="project" value="UniProtKB-KW"/>
</dbReference>
<dbReference type="InterPro" id="IPR002577">
    <property type="entry name" value="HTH_HxlR"/>
</dbReference>
<keyword evidence="2" id="KW-0238">DNA-binding</keyword>
<dbReference type="PANTHER" id="PTHR33204">
    <property type="entry name" value="TRANSCRIPTIONAL REGULATOR, MARR FAMILY"/>
    <property type="match status" value="1"/>
</dbReference>
<evidence type="ECO:0000256" key="3">
    <source>
        <dbReference type="ARBA" id="ARBA00023163"/>
    </source>
</evidence>
<evidence type="ECO:0000313" key="4">
    <source>
        <dbReference type="EMBL" id="PXW54037.1"/>
    </source>
</evidence>
<dbReference type="Pfam" id="PF01638">
    <property type="entry name" value="HxlR"/>
    <property type="match status" value="1"/>
</dbReference>
<dbReference type="Proteomes" id="UP000248021">
    <property type="component" value="Unassembled WGS sequence"/>
</dbReference>
<keyword evidence="3" id="KW-0804">Transcription</keyword>
<reference evidence="4 5" key="1">
    <citation type="submission" date="2018-05" db="EMBL/GenBank/DDBJ databases">
        <title>Genomic Encyclopedia of Type Strains, Phase IV (KMG-IV): sequencing the most valuable type-strain genomes for metagenomic binning, comparative biology and taxonomic classification.</title>
        <authorList>
            <person name="Goeker M."/>
        </authorList>
    </citation>
    <scope>NUCLEOTIDE SEQUENCE [LARGE SCALE GENOMIC DNA]</scope>
    <source>
        <strain evidence="4 5">DSM 6462</strain>
    </source>
</reference>
<dbReference type="PROSITE" id="PS51118">
    <property type="entry name" value="HTH_HXLR"/>
    <property type="match status" value="1"/>
</dbReference>
<proteinExistence type="predicted"/>
<evidence type="ECO:0000256" key="2">
    <source>
        <dbReference type="ARBA" id="ARBA00023125"/>
    </source>
</evidence>
<protein>
    <submittedName>
        <fullName evidence="4">HxlR family transcriptional regulator</fullName>
    </submittedName>
</protein>
<keyword evidence="5" id="KW-1185">Reference proteome</keyword>
<gene>
    <name evidence="4" type="ORF">C7450_11266</name>
</gene>
<dbReference type="SUPFAM" id="SSF46785">
    <property type="entry name" value="Winged helix' DNA-binding domain"/>
    <property type="match status" value="1"/>
</dbReference>
<sequence length="123" mass="13881">MEPMAAPSPGKCHKANEVIALIGDKWTVHIVMQLATGKKRFSEIERSVDGISRKMLTTTLRGLERDGYVTREVFPTIPPRVEYELTNFGRELSCPLRALGDWAAANHDRVLAARRAYDNRVED</sequence>
<dbReference type="InterPro" id="IPR036388">
    <property type="entry name" value="WH-like_DNA-bd_sf"/>
</dbReference>
<dbReference type="PANTHER" id="PTHR33204:SF39">
    <property type="entry name" value="TRANSCRIPTIONAL REGULATORY PROTEIN"/>
    <property type="match status" value="1"/>
</dbReference>
<dbReference type="EMBL" id="QJJK01000012">
    <property type="protein sequence ID" value="PXW54037.1"/>
    <property type="molecule type" value="Genomic_DNA"/>
</dbReference>
<evidence type="ECO:0000256" key="1">
    <source>
        <dbReference type="ARBA" id="ARBA00023015"/>
    </source>
</evidence>
<dbReference type="Gene3D" id="1.10.10.10">
    <property type="entry name" value="Winged helix-like DNA-binding domain superfamily/Winged helix DNA-binding domain"/>
    <property type="match status" value="1"/>
</dbReference>
<organism evidence="4 5">
    <name type="scientific">Chelatococcus asaccharovorans</name>
    <dbReference type="NCBI Taxonomy" id="28210"/>
    <lineage>
        <taxon>Bacteria</taxon>
        <taxon>Pseudomonadati</taxon>
        <taxon>Pseudomonadota</taxon>
        <taxon>Alphaproteobacteria</taxon>
        <taxon>Hyphomicrobiales</taxon>
        <taxon>Chelatococcaceae</taxon>
        <taxon>Chelatococcus</taxon>
    </lineage>
</organism>
<dbReference type="AlphaFoldDB" id="A0A2V3TWK2"/>
<dbReference type="InterPro" id="IPR036390">
    <property type="entry name" value="WH_DNA-bd_sf"/>
</dbReference>
<keyword evidence="1" id="KW-0805">Transcription regulation</keyword>
<comment type="caution">
    <text evidence="4">The sequence shown here is derived from an EMBL/GenBank/DDBJ whole genome shotgun (WGS) entry which is preliminary data.</text>
</comment>